<keyword evidence="5 7" id="KW-0378">Hydrolase</keyword>
<dbReference type="PANTHER" id="PTHR10589:SF17">
    <property type="entry name" value="UBIQUITIN CARBOXYL-TERMINAL HYDROLASE"/>
    <property type="match status" value="1"/>
</dbReference>
<dbReference type="PANTHER" id="PTHR10589">
    <property type="entry name" value="UBIQUITIN CARBOXYL-TERMINAL HYDROLASE"/>
    <property type="match status" value="1"/>
</dbReference>
<evidence type="ECO:0000259" key="9">
    <source>
        <dbReference type="PROSITE" id="PS52048"/>
    </source>
</evidence>
<sequence length="196" mass="22086">MNVFVGFEPELLAMIPQPVKAIIFLYPITEGYKDFKQQEEDHLKAHGQMISPKVAFFKQTISNACGMMALLHTLTNNQDIVGPGLFRQIMEDTRHMTSDARVNYLERCQALANVHAASAQEGQTQPPNLDEQLTDHFICFVEIDQHLYELDGIKSFPINHGKCVDLIQGAAKIMKQFIQREPGLNNFSAIALSKVQ</sequence>
<feature type="site" description="Transition state stabilizer" evidence="7">
    <location>
        <position position="59"/>
    </location>
</feature>
<evidence type="ECO:0000256" key="4">
    <source>
        <dbReference type="ARBA" id="ARBA00022786"/>
    </source>
</evidence>
<evidence type="ECO:0000313" key="11">
    <source>
        <dbReference type="Proteomes" id="UP000605846"/>
    </source>
</evidence>
<feature type="active site" description="Nucleophile" evidence="7">
    <location>
        <position position="65"/>
    </location>
</feature>
<proteinExistence type="inferred from homology"/>
<dbReference type="Pfam" id="PF01088">
    <property type="entry name" value="Peptidase_C12"/>
    <property type="match status" value="1"/>
</dbReference>
<keyword evidence="11" id="KW-1185">Reference proteome</keyword>
<reference evidence="10" key="1">
    <citation type="submission" date="2020-01" db="EMBL/GenBank/DDBJ databases">
        <title>Genome Sequencing of Three Apophysomyces-Like Fungal Strains Confirms a Novel Fungal Genus in the Mucoromycota with divergent Burkholderia-like Endosymbiotic Bacteria.</title>
        <authorList>
            <person name="Stajich J.E."/>
            <person name="Macias A.M."/>
            <person name="Carter-House D."/>
            <person name="Lovett B."/>
            <person name="Kasson L.R."/>
            <person name="Berry K."/>
            <person name="Grigoriev I."/>
            <person name="Chang Y."/>
            <person name="Spatafora J."/>
            <person name="Kasson M.T."/>
        </authorList>
    </citation>
    <scope>NUCLEOTIDE SEQUENCE</scope>
    <source>
        <strain evidence="10">NRRL A-21654</strain>
    </source>
</reference>
<feature type="site" description="Important for enzyme activity" evidence="7">
    <location>
        <position position="151"/>
    </location>
</feature>
<organism evidence="10 11">
    <name type="scientific">Apophysomyces ossiformis</name>
    <dbReference type="NCBI Taxonomy" id="679940"/>
    <lineage>
        <taxon>Eukaryota</taxon>
        <taxon>Fungi</taxon>
        <taxon>Fungi incertae sedis</taxon>
        <taxon>Mucoromycota</taxon>
        <taxon>Mucoromycotina</taxon>
        <taxon>Mucoromycetes</taxon>
        <taxon>Mucorales</taxon>
        <taxon>Mucorineae</taxon>
        <taxon>Mucoraceae</taxon>
        <taxon>Apophysomyces</taxon>
    </lineage>
</organism>
<dbReference type="GO" id="GO:0016579">
    <property type="term" value="P:protein deubiquitination"/>
    <property type="evidence" value="ECO:0007669"/>
    <property type="project" value="TreeGrafter"/>
</dbReference>
<gene>
    <name evidence="10" type="primary">UCHL3_2</name>
    <name evidence="10" type="ORF">EC973_005701</name>
</gene>
<name>A0A8H7BWX4_9FUNG</name>
<evidence type="ECO:0000256" key="3">
    <source>
        <dbReference type="ARBA" id="ARBA00022670"/>
    </source>
</evidence>
<dbReference type="EC" id="3.4.19.12" evidence="8"/>
<dbReference type="InterPro" id="IPR001578">
    <property type="entry name" value="Peptidase_C12_UCH"/>
</dbReference>
<dbReference type="PROSITE" id="PS52048">
    <property type="entry name" value="UCH_DOMAIN"/>
    <property type="match status" value="1"/>
</dbReference>
<dbReference type="InterPro" id="IPR038765">
    <property type="entry name" value="Papain-like_cys_pep_sf"/>
</dbReference>
<dbReference type="GO" id="GO:0004843">
    <property type="term" value="F:cysteine-type deubiquitinase activity"/>
    <property type="evidence" value="ECO:0007669"/>
    <property type="project" value="UniProtKB-UniRule"/>
</dbReference>
<dbReference type="FunFam" id="3.40.532.10:FF:000006">
    <property type="entry name" value="Ubiquitin carboxyl-terminal hydrolase"/>
    <property type="match status" value="1"/>
</dbReference>
<dbReference type="CDD" id="cd09616">
    <property type="entry name" value="Peptidase_C12_UCH_L1_L3"/>
    <property type="match status" value="1"/>
</dbReference>
<evidence type="ECO:0000256" key="2">
    <source>
        <dbReference type="ARBA" id="ARBA00009326"/>
    </source>
</evidence>
<dbReference type="InterPro" id="IPR036959">
    <property type="entry name" value="Peptidase_C12_UCH_sf"/>
</dbReference>
<evidence type="ECO:0000256" key="6">
    <source>
        <dbReference type="ARBA" id="ARBA00022807"/>
    </source>
</evidence>
<comment type="catalytic activity">
    <reaction evidence="1 7 8">
        <text>Thiol-dependent hydrolysis of ester, thioester, amide, peptide and isopeptide bonds formed by the C-terminal Gly of ubiquitin (a 76-residue protein attached to proteins as an intracellular targeting signal).</text>
        <dbReference type="EC" id="3.4.19.12"/>
    </reaction>
</comment>
<feature type="domain" description="UCH catalytic" evidence="9">
    <location>
        <begin position="1"/>
        <end position="194"/>
    </location>
</feature>
<accession>A0A8H7BWX4</accession>
<evidence type="ECO:0000313" key="10">
    <source>
        <dbReference type="EMBL" id="KAF7728664.1"/>
    </source>
</evidence>
<dbReference type="AlphaFoldDB" id="A0A8H7BWX4"/>
<evidence type="ECO:0000256" key="5">
    <source>
        <dbReference type="ARBA" id="ARBA00022801"/>
    </source>
</evidence>
<dbReference type="OrthoDB" id="427186at2759"/>
<dbReference type="GO" id="GO:0006511">
    <property type="term" value="P:ubiquitin-dependent protein catabolic process"/>
    <property type="evidence" value="ECO:0007669"/>
    <property type="project" value="UniProtKB-UniRule"/>
</dbReference>
<keyword evidence="4 7" id="KW-0833">Ubl conjugation pathway</keyword>
<feature type="active site" description="Proton donor" evidence="7">
    <location>
        <position position="136"/>
    </location>
</feature>
<dbReference type="SUPFAM" id="SSF54001">
    <property type="entry name" value="Cysteine proteinases"/>
    <property type="match status" value="1"/>
</dbReference>
<keyword evidence="3 7" id="KW-0645">Protease</keyword>
<dbReference type="Gene3D" id="3.40.532.10">
    <property type="entry name" value="Peptidase C12, ubiquitin carboxyl-terminal hydrolase"/>
    <property type="match status" value="1"/>
</dbReference>
<evidence type="ECO:0000256" key="8">
    <source>
        <dbReference type="RuleBase" id="RU361215"/>
    </source>
</evidence>
<evidence type="ECO:0000256" key="1">
    <source>
        <dbReference type="ARBA" id="ARBA00000707"/>
    </source>
</evidence>
<protein>
    <recommendedName>
        <fullName evidence="8">Ubiquitin carboxyl-terminal hydrolase</fullName>
        <ecNumber evidence="8">3.4.19.12</ecNumber>
    </recommendedName>
</protein>
<dbReference type="GO" id="GO:0005737">
    <property type="term" value="C:cytoplasm"/>
    <property type="evidence" value="ECO:0007669"/>
    <property type="project" value="TreeGrafter"/>
</dbReference>
<dbReference type="Proteomes" id="UP000605846">
    <property type="component" value="Unassembled WGS sequence"/>
</dbReference>
<dbReference type="PRINTS" id="PR00707">
    <property type="entry name" value="UBCTHYDRLASE"/>
</dbReference>
<comment type="caution">
    <text evidence="10">The sequence shown here is derived from an EMBL/GenBank/DDBJ whole genome shotgun (WGS) entry which is preliminary data.</text>
</comment>
<dbReference type="EMBL" id="JABAYA010000033">
    <property type="protein sequence ID" value="KAF7728664.1"/>
    <property type="molecule type" value="Genomic_DNA"/>
</dbReference>
<comment type="similarity">
    <text evidence="2 7 8">Belongs to the peptidase C12 family.</text>
</comment>
<keyword evidence="6 7" id="KW-0788">Thiol protease</keyword>
<evidence type="ECO:0000256" key="7">
    <source>
        <dbReference type="PROSITE-ProRule" id="PRU01393"/>
    </source>
</evidence>